<dbReference type="PANTHER" id="PTHR43149">
    <property type="entry name" value="ENOYL-COA HYDRATASE"/>
    <property type="match status" value="1"/>
</dbReference>
<dbReference type="InterPro" id="IPR029045">
    <property type="entry name" value="ClpP/crotonase-like_dom_sf"/>
</dbReference>
<dbReference type="NCBIfam" id="NF005699">
    <property type="entry name" value="PRK07509.1"/>
    <property type="match status" value="1"/>
</dbReference>
<dbReference type="AlphaFoldDB" id="A0AAD4ALU1"/>
<dbReference type="PANTHER" id="PTHR43149:SF1">
    <property type="entry name" value="DELTA(3,5)-DELTA(2,4)-DIENOYL-COA ISOMERASE, MITOCHONDRIAL"/>
    <property type="match status" value="1"/>
</dbReference>
<gene>
    <name evidence="3" type="ORF">PCIT_a1203</name>
</gene>
<evidence type="ECO:0000313" key="4">
    <source>
        <dbReference type="Proteomes" id="UP000016487"/>
    </source>
</evidence>
<dbReference type="InterPro" id="IPR045002">
    <property type="entry name" value="Ech1-like"/>
</dbReference>
<evidence type="ECO:0000256" key="1">
    <source>
        <dbReference type="ARBA" id="ARBA00005254"/>
    </source>
</evidence>
<sequence length="267" mass="29908">MDTEMVTLEIKNNIAWVTLDRAEKQNALHLAMFLELDKIIKVLRKNTKLRAVILSGMGDHFCSGLDVKSIVKKPLSIFRLLFKWMPGNPNLVQRVSLAWKTLPVPVIAVINGHCFGAGLHIALGADYRIATPTAKLAIMESKWGLCPDMGTGVLLPALIQQDKLWLFTSQGTPINVETAKEYGLISDIHTDTAKAVQDLLDTLLTRSPDALAAIKKVNNSAYSANRRKVLRQETWCQIRLLLNKNTRTAMYNAQAQQSKAYKERSKW</sequence>
<dbReference type="Proteomes" id="UP000016487">
    <property type="component" value="Unassembled WGS sequence"/>
</dbReference>
<dbReference type="GO" id="GO:0016853">
    <property type="term" value="F:isomerase activity"/>
    <property type="evidence" value="ECO:0007669"/>
    <property type="project" value="InterPro"/>
</dbReference>
<dbReference type="CDD" id="cd06558">
    <property type="entry name" value="crotonase-like"/>
    <property type="match status" value="1"/>
</dbReference>
<dbReference type="InterPro" id="IPR018376">
    <property type="entry name" value="Enoyl-CoA_hyd/isom_CS"/>
</dbReference>
<organism evidence="3 4">
    <name type="scientific">Pseudoalteromonas citrea</name>
    <dbReference type="NCBI Taxonomy" id="43655"/>
    <lineage>
        <taxon>Bacteria</taxon>
        <taxon>Pseudomonadati</taxon>
        <taxon>Pseudomonadota</taxon>
        <taxon>Gammaproteobacteria</taxon>
        <taxon>Alteromonadales</taxon>
        <taxon>Pseudoalteromonadaceae</taxon>
        <taxon>Pseudoalteromonas</taxon>
    </lineage>
</organism>
<comment type="caution">
    <text evidence="3">The sequence shown here is derived from an EMBL/GenBank/DDBJ whole genome shotgun (WGS) entry which is preliminary data.</text>
</comment>
<accession>A0AAD4ALU1</accession>
<reference evidence="3" key="2">
    <citation type="submission" date="2015-03" db="EMBL/GenBank/DDBJ databases">
        <title>Genome sequence of Pseudoalteromonas citrea.</title>
        <authorList>
            <person name="Xie B.-B."/>
            <person name="Rong J.-C."/>
            <person name="Qin Q.-L."/>
            <person name="Zhang Y.-Z."/>
        </authorList>
    </citation>
    <scope>NUCLEOTIDE SEQUENCE</scope>
    <source>
        <strain evidence="3">DSM 8771</strain>
    </source>
</reference>
<name>A0AAD4ALU1_9GAMM</name>
<dbReference type="Pfam" id="PF00378">
    <property type="entry name" value="ECH_1"/>
    <property type="match status" value="1"/>
</dbReference>
<protein>
    <recommendedName>
        <fullName evidence="5">Enoyl-CoA hydratase</fullName>
    </recommendedName>
</protein>
<dbReference type="InterPro" id="IPR001753">
    <property type="entry name" value="Enoyl-CoA_hydra/iso"/>
</dbReference>
<evidence type="ECO:0000256" key="2">
    <source>
        <dbReference type="RuleBase" id="RU003707"/>
    </source>
</evidence>
<reference evidence="3" key="1">
    <citation type="journal article" date="2012" name="J. Bacteriol.">
        <title>Genome sequences of type strains of seven species of the marine bacterium Pseudoalteromonas.</title>
        <authorList>
            <person name="Xie B.B."/>
            <person name="Shu Y.L."/>
            <person name="Qin Q.L."/>
            <person name="Rong J.C."/>
            <person name="Zhang X.Y."/>
            <person name="Chen X.L."/>
            <person name="Shi M."/>
            <person name="He H.L."/>
            <person name="Zhou B.C."/>
            <person name="Zhang Y.Z."/>
        </authorList>
    </citation>
    <scope>NUCLEOTIDE SEQUENCE</scope>
    <source>
        <strain evidence="3">DSM 8771</strain>
    </source>
</reference>
<dbReference type="PROSITE" id="PS00166">
    <property type="entry name" value="ENOYL_COA_HYDRATASE"/>
    <property type="match status" value="1"/>
</dbReference>
<dbReference type="EMBL" id="AHBZ03000012">
    <property type="protein sequence ID" value="KAF7775100.1"/>
    <property type="molecule type" value="Genomic_DNA"/>
</dbReference>
<comment type="similarity">
    <text evidence="1 2">Belongs to the enoyl-CoA hydratase/isomerase family.</text>
</comment>
<evidence type="ECO:0008006" key="5">
    <source>
        <dbReference type="Google" id="ProtNLM"/>
    </source>
</evidence>
<evidence type="ECO:0000313" key="3">
    <source>
        <dbReference type="EMBL" id="KAF7775100.1"/>
    </source>
</evidence>
<proteinExistence type="inferred from homology"/>
<dbReference type="Gene3D" id="3.90.226.10">
    <property type="entry name" value="2-enoyl-CoA Hydratase, Chain A, domain 1"/>
    <property type="match status" value="1"/>
</dbReference>
<dbReference type="SUPFAM" id="SSF52096">
    <property type="entry name" value="ClpP/crotonase"/>
    <property type="match status" value="1"/>
</dbReference>